<dbReference type="AlphaFoldDB" id="A0A016WXD3"/>
<evidence type="ECO:0008006" key="4">
    <source>
        <dbReference type="Google" id="ProtNLM"/>
    </source>
</evidence>
<protein>
    <recommendedName>
        <fullName evidence="4">IBR domain-containing protein</fullName>
    </recommendedName>
</protein>
<keyword evidence="3" id="KW-1185">Reference proteome</keyword>
<accession>A0A016WXD3</accession>
<comment type="caution">
    <text evidence="2">The sequence shown here is derived from an EMBL/GenBank/DDBJ whole genome shotgun (WGS) entry which is preliminary data.</text>
</comment>
<feature type="region of interest" description="Disordered" evidence="1">
    <location>
        <begin position="210"/>
        <end position="239"/>
    </location>
</feature>
<dbReference type="Proteomes" id="UP000024635">
    <property type="component" value="Unassembled WGS sequence"/>
</dbReference>
<dbReference type="PANTHER" id="PTHR31063:SF4">
    <property type="entry name" value="IBR DOMAIN-CONTAINING PROTEIN"/>
    <property type="match status" value="1"/>
</dbReference>
<dbReference type="PANTHER" id="PTHR31063">
    <property type="entry name" value="PROTEIN CBG08668"/>
    <property type="match status" value="1"/>
</dbReference>
<feature type="region of interest" description="Disordered" evidence="1">
    <location>
        <begin position="177"/>
        <end position="198"/>
    </location>
</feature>
<sequence>MSLCMDEGYYHDYDHLVNKGPFRGPRKPLHRYPPKSRSADDMLVTKTLHDPAGTLSKKQQKRLTALPANDFQFNVPYSLNKHQRWETINPKSLLLNNDGCDREVLVVNGVTASPSTHSPDIISRAQSVHMLEDDVLATIATSGKAKELAYFTAALRKRKEMPKDEPEPTRIQFNIVKPDPVSSHSTGKSSRRKKRNGITMAKFQNDIDAYEEVSDESSSDAECEEGHGSPRSTITLGDFVSNDLSNDADFVIVPRMTGEPHPSQEDTSEKPALPELLDISQATNSNCIFEVFDIKLKRMKPFDLREKVTALVPTLVYGRCVVHWFDSTRVSISNQPLADTVFSVFFELRDNLKTLRVCCNTNTHYSDTAGRPALAHIMRSSREFDTLFNKLMDFIWESRARQYEPPERSSRLRMSAENFKTRVNSSMMAVTAKRCVEHDQMMFVKEQYSHGTSNLPNNENTSEKEENPLCCSCQSSLKTDLFPSQDGMICKDCVASQVLHQVRLNQLPIRIPVVTSADNSPFDLLYAILPVPLISTLVKMSFSHFYTQLNPDAVLTHCPQCGMSLVIDTLNGFKSCVCPDCQCHFCHVCLWEPHWPLSCEEMKEWSQKWDEQYLTEQFLLDKNEKVLRILCACNFIFYVPESTAHGTYCPRKKCEYRFDKEGLMRSRSDLWWWYSARDRQKEIERDGKMRKWGIPTEPEYLTQKRMIKKEFAAVCAEARNLRFNEQKREIFNGVVLKITQDKSEQSRLVDTRRTVSYFTS</sequence>
<evidence type="ECO:0000256" key="1">
    <source>
        <dbReference type="SAM" id="MobiDB-lite"/>
    </source>
</evidence>
<organism evidence="2 3">
    <name type="scientific">Ancylostoma ceylanicum</name>
    <dbReference type="NCBI Taxonomy" id="53326"/>
    <lineage>
        <taxon>Eukaryota</taxon>
        <taxon>Metazoa</taxon>
        <taxon>Ecdysozoa</taxon>
        <taxon>Nematoda</taxon>
        <taxon>Chromadorea</taxon>
        <taxon>Rhabditida</taxon>
        <taxon>Rhabditina</taxon>
        <taxon>Rhabditomorpha</taxon>
        <taxon>Strongyloidea</taxon>
        <taxon>Ancylostomatidae</taxon>
        <taxon>Ancylostomatinae</taxon>
        <taxon>Ancylostoma</taxon>
    </lineage>
</organism>
<dbReference type="CDD" id="cd20335">
    <property type="entry name" value="BRcat_RBR"/>
    <property type="match status" value="1"/>
</dbReference>
<evidence type="ECO:0000313" key="2">
    <source>
        <dbReference type="EMBL" id="EYC43922.1"/>
    </source>
</evidence>
<dbReference type="SUPFAM" id="SSF57850">
    <property type="entry name" value="RING/U-box"/>
    <property type="match status" value="1"/>
</dbReference>
<reference evidence="3" key="1">
    <citation type="journal article" date="2015" name="Nat. Genet.">
        <title>The genome and transcriptome of the zoonotic hookworm Ancylostoma ceylanicum identify infection-specific gene families.</title>
        <authorList>
            <person name="Schwarz E.M."/>
            <person name="Hu Y."/>
            <person name="Antoshechkin I."/>
            <person name="Miller M.M."/>
            <person name="Sternberg P.W."/>
            <person name="Aroian R.V."/>
        </authorList>
    </citation>
    <scope>NUCLEOTIDE SEQUENCE</scope>
    <source>
        <strain evidence="3">HY135</strain>
    </source>
</reference>
<dbReference type="EMBL" id="JARK01000077">
    <property type="protein sequence ID" value="EYC43922.1"/>
    <property type="molecule type" value="Genomic_DNA"/>
</dbReference>
<gene>
    <name evidence="2" type="primary">Acey_s0477.g2182</name>
    <name evidence="2" type="ORF">Y032_0477g2182</name>
</gene>
<dbReference type="OrthoDB" id="5787359at2759"/>
<feature type="compositionally biased region" description="Acidic residues" evidence="1">
    <location>
        <begin position="210"/>
        <end position="223"/>
    </location>
</feature>
<name>A0A016WXD3_9BILA</name>
<proteinExistence type="predicted"/>
<evidence type="ECO:0000313" key="3">
    <source>
        <dbReference type="Proteomes" id="UP000024635"/>
    </source>
</evidence>